<name>A0A511XGD3_9PROT</name>
<protein>
    <submittedName>
        <fullName evidence="1">Uncharacterized protein</fullName>
    </submittedName>
</protein>
<gene>
    <name evidence="1" type="ORF">AOE01nite_01850</name>
</gene>
<dbReference type="AlphaFoldDB" id="A0A511XGD3"/>
<evidence type="ECO:0000313" key="1">
    <source>
        <dbReference type="EMBL" id="GEN61961.1"/>
    </source>
</evidence>
<dbReference type="Proteomes" id="UP000321746">
    <property type="component" value="Unassembled WGS sequence"/>
</dbReference>
<keyword evidence="2" id="KW-1185">Reference proteome</keyword>
<evidence type="ECO:0000313" key="2">
    <source>
        <dbReference type="Proteomes" id="UP000321746"/>
    </source>
</evidence>
<sequence length="66" mass="7250">MFAGKTGMPADMRMTDKHFKHLLCNPFLSLIIVKGESFAPVTDSRLSSIFSAGVLCIPTPITFTFL</sequence>
<reference evidence="1 2" key="1">
    <citation type="submission" date="2019-07" db="EMBL/GenBank/DDBJ databases">
        <title>Whole genome shotgun sequence of Acetobacter oeni NBRC 105207.</title>
        <authorList>
            <person name="Hosoyama A."/>
            <person name="Uohara A."/>
            <person name="Ohji S."/>
            <person name="Ichikawa N."/>
        </authorList>
    </citation>
    <scope>NUCLEOTIDE SEQUENCE [LARGE SCALE GENOMIC DNA]</scope>
    <source>
        <strain evidence="1 2">NBRC 105207</strain>
    </source>
</reference>
<organism evidence="1 2">
    <name type="scientific">Acetobacter oeni</name>
    <dbReference type="NCBI Taxonomy" id="304077"/>
    <lineage>
        <taxon>Bacteria</taxon>
        <taxon>Pseudomonadati</taxon>
        <taxon>Pseudomonadota</taxon>
        <taxon>Alphaproteobacteria</taxon>
        <taxon>Acetobacterales</taxon>
        <taxon>Acetobacteraceae</taxon>
        <taxon>Acetobacter</taxon>
    </lineage>
</organism>
<comment type="caution">
    <text evidence="1">The sequence shown here is derived from an EMBL/GenBank/DDBJ whole genome shotgun (WGS) entry which is preliminary data.</text>
</comment>
<accession>A0A511XGD3</accession>
<proteinExistence type="predicted"/>
<dbReference type="EMBL" id="BJYG01000001">
    <property type="protein sequence ID" value="GEN61961.1"/>
    <property type="molecule type" value="Genomic_DNA"/>
</dbReference>